<dbReference type="InterPro" id="IPR025857">
    <property type="entry name" value="MacB_PCD"/>
</dbReference>
<keyword evidence="1" id="KW-0472">Membrane</keyword>
<keyword evidence="4" id="KW-1185">Reference proteome</keyword>
<reference evidence="3" key="1">
    <citation type="submission" date="2020-06" db="EMBL/GenBank/DDBJ databases">
        <title>Legume-microbial interactions unlock mineral nutrients during tropical forest succession.</title>
        <authorList>
            <person name="Epihov D.Z."/>
        </authorList>
    </citation>
    <scope>NUCLEOTIDE SEQUENCE [LARGE SCALE GENOMIC DNA]</scope>
    <source>
        <strain evidence="3">Pan2503</strain>
    </source>
</reference>
<keyword evidence="1" id="KW-0812">Transmembrane</keyword>
<comment type="caution">
    <text evidence="3">The sequence shown here is derived from an EMBL/GenBank/DDBJ whole genome shotgun (WGS) entry which is preliminary data.</text>
</comment>
<dbReference type="EMBL" id="JACDQQ010000704">
    <property type="protein sequence ID" value="MBA0084766.1"/>
    <property type="molecule type" value="Genomic_DNA"/>
</dbReference>
<gene>
    <name evidence="3" type="ORF">HRJ53_07215</name>
</gene>
<name>A0A7V8SWD1_9BACT</name>
<proteinExistence type="predicted"/>
<dbReference type="AlphaFoldDB" id="A0A7V8SWD1"/>
<dbReference type="Proteomes" id="UP000567293">
    <property type="component" value="Unassembled WGS sequence"/>
</dbReference>
<evidence type="ECO:0000256" key="1">
    <source>
        <dbReference type="SAM" id="Phobius"/>
    </source>
</evidence>
<evidence type="ECO:0000313" key="4">
    <source>
        <dbReference type="Proteomes" id="UP000567293"/>
    </source>
</evidence>
<evidence type="ECO:0000259" key="2">
    <source>
        <dbReference type="Pfam" id="PF12704"/>
    </source>
</evidence>
<feature type="non-terminal residue" evidence="3">
    <location>
        <position position="234"/>
    </location>
</feature>
<accession>A0A7V8SWD1</accession>
<sequence length="234" mass="26591">MEKLPLPQRLFRTLVRVLPFDFRTNYAGEMEGVFRAQHREVEERGGFLDALQLWKETIFGIFTTAPREHWQILTSDCAYAFRMMRKNLGFTLVAILTLALGIGANTAIFSVVHAVLLKPLPYPDGQQLIFVRQQEPKLGVEDLAFSVVEIEDYRKQNRSLSGLVEYHGMAFTLFGHGDPDRVRTGVVSANYFDLFGIKPLLGRSFLPDDDKLGAPAVLVLSYEYWKNNFGSDPE</sequence>
<evidence type="ECO:0000313" key="3">
    <source>
        <dbReference type="EMBL" id="MBA0084766.1"/>
    </source>
</evidence>
<keyword evidence="1" id="KW-1133">Transmembrane helix</keyword>
<organism evidence="3 4">
    <name type="scientific">Candidatus Acidiferrum panamense</name>
    <dbReference type="NCBI Taxonomy" id="2741543"/>
    <lineage>
        <taxon>Bacteria</taxon>
        <taxon>Pseudomonadati</taxon>
        <taxon>Acidobacteriota</taxon>
        <taxon>Terriglobia</taxon>
        <taxon>Candidatus Acidiferrales</taxon>
        <taxon>Candidatus Acidiferrum</taxon>
    </lineage>
</organism>
<protein>
    <submittedName>
        <fullName evidence="3">ABC transporter permease</fullName>
    </submittedName>
</protein>
<dbReference type="Pfam" id="PF12704">
    <property type="entry name" value="MacB_PCD"/>
    <property type="match status" value="1"/>
</dbReference>
<feature type="domain" description="MacB-like periplasmic core" evidence="2">
    <location>
        <begin position="91"/>
        <end position="230"/>
    </location>
</feature>
<feature type="transmembrane region" description="Helical" evidence="1">
    <location>
        <begin position="90"/>
        <end position="116"/>
    </location>
</feature>